<evidence type="ECO:0000313" key="8">
    <source>
        <dbReference type="EMBL" id="RWS10560.1"/>
    </source>
</evidence>
<keyword evidence="2" id="KW-0378">Hydrolase</keyword>
<organism evidence="8 9">
    <name type="scientific">Dinothrombium tinctorium</name>
    <dbReference type="NCBI Taxonomy" id="1965070"/>
    <lineage>
        <taxon>Eukaryota</taxon>
        <taxon>Metazoa</taxon>
        <taxon>Ecdysozoa</taxon>
        <taxon>Arthropoda</taxon>
        <taxon>Chelicerata</taxon>
        <taxon>Arachnida</taxon>
        <taxon>Acari</taxon>
        <taxon>Acariformes</taxon>
        <taxon>Trombidiformes</taxon>
        <taxon>Prostigmata</taxon>
        <taxon>Anystina</taxon>
        <taxon>Parasitengona</taxon>
        <taxon>Trombidioidea</taxon>
        <taxon>Trombidiidae</taxon>
        <taxon>Dinothrombium</taxon>
    </lineage>
</organism>
<dbReference type="Proteomes" id="UP000285301">
    <property type="component" value="Unassembled WGS sequence"/>
</dbReference>
<dbReference type="InterPro" id="IPR016130">
    <property type="entry name" value="Tyr_Pase_AS"/>
</dbReference>
<dbReference type="GO" id="GO:0005737">
    <property type="term" value="C:cytoplasm"/>
    <property type="evidence" value="ECO:0007669"/>
    <property type="project" value="TreeGrafter"/>
</dbReference>
<dbReference type="GO" id="GO:0004721">
    <property type="term" value="F:phosphoprotein phosphatase activity"/>
    <property type="evidence" value="ECO:0007669"/>
    <property type="project" value="UniProtKB-KW"/>
</dbReference>
<dbReference type="SMART" id="SM00195">
    <property type="entry name" value="DSPc"/>
    <property type="match status" value="1"/>
</dbReference>
<dbReference type="EMBL" id="NCKU01002192">
    <property type="protein sequence ID" value="RWS10183.1"/>
    <property type="molecule type" value="Genomic_DNA"/>
</dbReference>
<dbReference type="PROSITE" id="PS50056">
    <property type="entry name" value="TYR_PHOSPHATASE_2"/>
    <property type="match status" value="1"/>
</dbReference>
<protein>
    <submittedName>
        <fullName evidence="8">Dual specificity protein phosphatase 14-like protein</fullName>
    </submittedName>
</protein>
<dbReference type="InterPro" id="IPR020422">
    <property type="entry name" value="TYR_PHOSPHATASE_DUAL_dom"/>
</dbReference>
<dbReference type="InterPro" id="IPR052103">
    <property type="entry name" value="Dual_spec_Phospatases"/>
</dbReference>
<evidence type="ECO:0000259" key="5">
    <source>
        <dbReference type="PROSITE" id="PS50056"/>
    </source>
</evidence>
<evidence type="ECO:0000256" key="1">
    <source>
        <dbReference type="ARBA" id="ARBA00008601"/>
    </source>
</evidence>
<dbReference type="OrthoDB" id="285418at2759"/>
<dbReference type="PANTHER" id="PTHR45961:SF6">
    <property type="entry name" value="IP21249P"/>
    <property type="match status" value="1"/>
</dbReference>
<sequence>MAIADEMSAISENVFLSGIKGLTLANLNTHRITCVINACEKQRKYAKQELECVHIAIADERTADISPYFDFVADKMNQVLEKGGNVVVHCVSGISRSPTLVIAFLIKYRMMTLHESFNFVHSKRSIIRPNNGFFKQLIEFESKILGSKSVQMIKIRREPRDGHCIEIEIPDFFESEYTRKVRLELFIEFTKQNNLHKNDES</sequence>
<comment type="caution">
    <text evidence="8">The sequence shown here is derived from an EMBL/GenBank/DDBJ whole genome shotgun (WGS) entry which is preliminary data.</text>
</comment>
<dbReference type="EMBL" id="NCKU01002186">
    <property type="protein sequence ID" value="RWS10205.1"/>
    <property type="molecule type" value="Genomic_DNA"/>
</dbReference>
<keyword evidence="3" id="KW-0904">Protein phosphatase</keyword>
<dbReference type="CDD" id="cd14514">
    <property type="entry name" value="DUSP14-like"/>
    <property type="match status" value="1"/>
</dbReference>
<dbReference type="AlphaFoldDB" id="A0A3S3P979"/>
<dbReference type="InterPro" id="IPR000387">
    <property type="entry name" value="Tyr_Pase_dom"/>
</dbReference>
<evidence type="ECO:0000313" key="9">
    <source>
        <dbReference type="Proteomes" id="UP000285301"/>
    </source>
</evidence>
<gene>
    <name evidence="6" type="ORF">B4U79_09806</name>
    <name evidence="8" type="ORF">B4U79_14542</name>
    <name evidence="7" type="ORF">B4U79_15455</name>
</gene>
<dbReference type="STRING" id="1965070.A0A3S3P979"/>
<dbReference type="Pfam" id="PF00782">
    <property type="entry name" value="DSPc"/>
    <property type="match status" value="1"/>
</dbReference>
<name>A0A3S3P979_9ACAR</name>
<feature type="domain" description="Tyrosine specific protein phosphatases" evidence="5">
    <location>
        <begin position="66"/>
        <end position="124"/>
    </location>
</feature>
<evidence type="ECO:0000259" key="4">
    <source>
        <dbReference type="PROSITE" id="PS50054"/>
    </source>
</evidence>
<dbReference type="PROSITE" id="PS00383">
    <property type="entry name" value="TYR_PHOSPHATASE_1"/>
    <property type="match status" value="1"/>
</dbReference>
<evidence type="ECO:0000256" key="3">
    <source>
        <dbReference type="ARBA" id="ARBA00022912"/>
    </source>
</evidence>
<keyword evidence="9" id="KW-1185">Reference proteome</keyword>
<comment type="similarity">
    <text evidence="1">Belongs to the protein-tyrosine phosphatase family. Non-receptor class dual specificity subfamily.</text>
</comment>
<accession>A0A3S3P979</accession>
<evidence type="ECO:0000256" key="2">
    <source>
        <dbReference type="ARBA" id="ARBA00022801"/>
    </source>
</evidence>
<reference evidence="8" key="2">
    <citation type="submission" date="2018-11" db="EMBL/GenBank/DDBJ databases">
        <title>Trombidioid mite genomics.</title>
        <authorList>
            <person name="Dong X."/>
        </authorList>
    </citation>
    <scope>NUCLEOTIDE SEQUENCE</scope>
    <source>
        <strain evidence="8">UoL-WK</strain>
    </source>
</reference>
<dbReference type="PROSITE" id="PS50054">
    <property type="entry name" value="TYR_PHOSPHATASE_DUAL"/>
    <property type="match status" value="1"/>
</dbReference>
<reference evidence="8 9" key="1">
    <citation type="journal article" date="2018" name="Gigascience">
        <title>Genomes of trombidid mites reveal novel predicted allergens and laterally-transferred genes associated with secondary metabolism.</title>
        <authorList>
            <person name="Dong X."/>
            <person name="Chaisiri K."/>
            <person name="Xia D."/>
            <person name="Armstrong S.D."/>
            <person name="Fang Y."/>
            <person name="Donnelly M.J."/>
            <person name="Kadowaki T."/>
            <person name="McGarry J.W."/>
            <person name="Darby A.C."/>
            <person name="Makepeace B.L."/>
        </authorList>
    </citation>
    <scope>NUCLEOTIDE SEQUENCE [LARGE SCALE GENOMIC DNA]</scope>
    <source>
        <strain evidence="8">UoL-WK</strain>
    </source>
</reference>
<dbReference type="Gene3D" id="3.90.190.10">
    <property type="entry name" value="Protein tyrosine phosphatase superfamily"/>
    <property type="match status" value="1"/>
</dbReference>
<dbReference type="PANTHER" id="PTHR45961">
    <property type="entry name" value="IP21249P"/>
    <property type="match status" value="1"/>
</dbReference>
<dbReference type="InterPro" id="IPR000340">
    <property type="entry name" value="Dual-sp_phosphatase_cat-dom"/>
</dbReference>
<dbReference type="InterPro" id="IPR029021">
    <property type="entry name" value="Prot-tyrosine_phosphatase-like"/>
</dbReference>
<proteinExistence type="inferred from homology"/>
<dbReference type="EMBL" id="NCKU01002058">
    <property type="protein sequence ID" value="RWS10560.1"/>
    <property type="molecule type" value="Genomic_DNA"/>
</dbReference>
<evidence type="ECO:0000313" key="6">
    <source>
        <dbReference type="EMBL" id="RWS10183.1"/>
    </source>
</evidence>
<evidence type="ECO:0000313" key="7">
    <source>
        <dbReference type="EMBL" id="RWS10205.1"/>
    </source>
</evidence>
<feature type="domain" description="Tyrosine-protein phosphatase" evidence="4">
    <location>
        <begin position="6"/>
        <end position="146"/>
    </location>
</feature>
<dbReference type="SUPFAM" id="SSF52799">
    <property type="entry name" value="(Phosphotyrosine protein) phosphatases II"/>
    <property type="match status" value="1"/>
</dbReference>